<sequence>MDFSEATSKVFARIREVDPENVTKIIGYLLLQAQGDKEMIRLALGPDTFIREVIVKAKQELQQLALRSTSPQMAPASVANHPIVPDRFHAASFRHFPFRVPPQWVLPVIISRNLPPEHVSYADSAPEMVRQGGHCFELEDLELLDSATAASQCHRVCLPDFAFKTCHYFNSGYCRHGSNCKYLHEQFMGEGLRFAREDHMFSPGSLEKLEREIAEILRSRQGNPLSIASLPMIYYDKYGKVLQWEGYLTESQRHGKAGHSLTRLLSRLRSICLIDRPHGQHAVILAEDAVNYMESQNEKDDPCQANSKSRQIYLTFPAESNFTKKMSRTTSTIMGKLKMSESRARTSACLAL</sequence>
<proteinExistence type="predicted"/>
<reference evidence="2" key="1">
    <citation type="journal article" date="2023" name="Front. Plant Sci.">
        <title>Chromosomal-level genome assembly of Melastoma candidum provides insights into trichome evolution.</title>
        <authorList>
            <person name="Zhong Y."/>
            <person name="Wu W."/>
            <person name="Sun C."/>
            <person name="Zou P."/>
            <person name="Liu Y."/>
            <person name="Dai S."/>
            <person name="Zhou R."/>
        </authorList>
    </citation>
    <scope>NUCLEOTIDE SEQUENCE [LARGE SCALE GENOMIC DNA]</scope>
</reference>
<protein>
    <submittedName>
        <fullName evidence="1">Uncharacterized protein</fullName>
    </submittedName>
</protein>
<name>A0ACB9QEI1_9MYRT</name>
<organism evidence="1 2">
    <name type="scientific">Melastoma candidum</name>
    <dbReference type="NCBI Taxonomy" id="119954"/>
    <lineage>
        <taxon>Eukaryota</taxon>
        <taxon>Viridiplantae</taxon>
        <taxon>Streptophyta</taxon>
        <taxon>Embryophyta</taxon>
        <taxon>Tracheophyta</taxon>
        <taxon>Spermatophyta</taxon>
        <taxon>Magnoliopsida</taxon>
        <taxon>eudicotyledons</taxon>
        <taxon>Gunneridae</taxon>
        <taxon>Pentapetalae</taxon>
        <taxon>rosids</taxon>
        <taxon>malvids</taxon>
        <taxon>Myrtales</taxon>
        <taxon>Melastomataceae</taxon>
        <taxon>Melastomatoideae</taxon>
        <taxon>Melastomateae</taxon>
        <taxon>Melastoma</taxon>
    </lineage>
</organism>
<comment type="caution">
    <text evidence="1">The sequence shown here is derived from an EMBL/GenBank/DDBJ whole genome shotgun (WGS) entry which is preliminary data.</text>
</comment>
<keyword evidence="2" id="KW-1185">Reference proteome</keyword>
<evidence type="ECO:0000313" key="2">
    <source>
        <dbReference type="Proteomes" id="UP001057402"/>
    </source>
</evidence>
<gene>
    <name evidence="1" type="ORF">MLD38_021117</name>
</gene>
<dbReference type="Proteomes" id="UP001057402">
    <property type="component" value="Chromosome 6"/>
</dbReference>
<dbReference type="EMBL" id="CM042885">
    <property type="protein sequence ID" value="KAI4365098.1"/>
    <property type="molecule type" value="Genomic_DNA"/>
</dbReference>
<evidence type="ECO:0000313" key="1">
    <source>
        <dbReference type="EMBL" id="KAI4365098.1"/>
    </source>
</evidence>
<accession>A0ACB9QEI1</accession>